<dbReference type="Proteomes" id="UP001589783">
    <property type="component" value="Unassembled WGS sequence"/>
</dbReference>
<gene>
    <name evidence="1" type="ORF">ACFFJD_01545</name>
</gene>
<dbReference type="RefSeq" id="WP_382359891.1">
    <property type="nucleotide sequence ID" value="NZ_JBHLWV010000006.1"/>
</dbReference>
<comment type="caution">
    <text evidence="1">The sequence shown here is derived from an EMBL/GenBank/DDBJ whole genome shotgun (WGS) entry which is preliminary data.</text>
</comment>
<reference evidence="1 2" key="1">
    <citation type="submission" date="2024-09" db="EMBL/GenBank/DDBJ databases">
        <authorList>
            <person name="Sun Q."/>
            <person name="Mori K."/>
        </authorList>
    </citation>
    <scope>NUCLEOTIDE SEQUENCE [LARGE SCALE GENOMIC DNA]</scope>
    <source>
        <strain evidence="1 2">CCM 7957</strain>
    </source>
</reference>
<sequence>MKGSGTMSQELVALDTSVRAIGSAITAIITTYRNTRAYRQAELDVLRDRLAAAKVEHRMRASGNLMRVTVEEIQGLQRMIDSAGLTGYALECAMGNLRVLNDTLLRNFRDFNNG</sequence>
<keyword evidence="2" id="KW-1185">Reference proteome</keyword>
<evidence type="ECO:0000313" key="2">
    <source>
        <dbReference type="Proteomes" id="UP001589783"/>
    </source>
</evidence>
<dbReference type="EMBL" id="JBHLWV010000006">
    <property type="protein sequence ID" value="MFC0313535.1"/>
    <property type="molecule type" value="Genomic_DNA"/>
</dbReference>
<accession>A0ABV6H3T9</accession>
<evidence type="ECO:0000313" key="1">
    <source>
        <dbReference type="EMBL" id="MFC0313535.1"/>
    </source>
</evidence>
<proteinExistence type="predicted"/>
<name>A0ABV6H3T9_9ACTN</name>
<organism evidence="1 2">
    <name type="scientific">Gordonia phosphorivorans</name>
    <dbReference type="NCBI Taxonomy" id="1056982"/>
    <lineage>
        <taxon>Bacteria</taxon>
        <taxon>Bacillati</taxon>
        <taxon>Actinomycetota</taxon>
        <taxon>Actinomycetes</taxon>
        <taxon>Mycobacteriales</taxon>
        <taxon>Gordoniaceae</taxon>
        <taxon>Gordonia</taxon>
    </lineage>
</organism>
<protein>
    <submittedName>
        <fullName evidence="1">Uncharacterized protein</fullName>
    </submittedName>
</protein>